<name>A0A813F6P4_POLGL</name>
<feature type="compositionally biased region" description="Basic and acidic residues" evidence="1">
    <location>
        <begin position="607"/>
        <end position="626"/>
    </location>
</feature>
<gene>
    <name evidence="3" type="ORF">PGLA1383_LOCUS25126</name>
</gene>
<dbReference type="PANTHER" id="PTHR11544">
    <property type="entry name" value="COLD SHOCK DOMAIN CONTAINING PROTEINS"/>
    <property type="match status" value="1"/>
</dbReference>
<dbReference type="Gene3D" id="2.40.50.140">
    <property type="entry name" value="Nucleic acid-binding proteins"/>
    <property type="match status" value="4"/>
</dbReference>
<evidence type="ECO:0000313" key="3">
    <source>
        <dbReference type="EMBL" id="CAE8607186.1"/>
    </source>
</evidence>
<dbReference type="Proteomes" id="UP000654075">
    <property type="component" value="Unassembled WGS sequence"/>
</dbReference>
<dbReference type="SUPFAM" id="SSF50249">
    <property type="entry name" value="Nucleic acid-binding proteins"/>
    <property type="match status" value="4"/>
</dbReference>
<feature type="region of interest" description="Disordered" evidence="1">
    <location>
        <begin position="597"/>
        <end position="658"/>
    </location>
</feature>
<organism evidence="3 4">
    <name type="scientific">Polarella glacialis</name>
    <name type="common">Dinoflagellate</name>
    <dbReference type="NCBI Taxonomy" id="89957"/>
    <lineage>
        <taxon>Eukaryota</taxon>
        <taxon>Sar</taxon>
        <taxon>Alveolata</taxon>
        <taxon>Dinophyceae</taxon>
        <taxon>Suessiales</taxon>
        <taxon>Suessiaceae</taxon>
        <taxon>Polarella</taxon>
    </lineage>
</organism>
<evidence type="ECO:0000313" key="4">
    <source>
        <dbReference type="Proteomes" id="UP000654075"/>
    </source>
</evidence>
<accession>A0A813F6P4</accession>
<feature type="domain" description="CSD" evidence="2">
    <location>
        <begin position="75"/>
        <end position="141"/>
    </location>
</feature>
<keyword evidence="4" id="KW-1185">Reference proteome</keyword>
<dbReference type="EMBL" id="CAJNNV010020784">
    <property type="protein sequence ID" value="CAE8607186.1"/>
    <property type="molecule type" value="Genomic_DNA"/>
</dbReference>
<proteinExistence type="predicted"/>
<dbReference type="InterPro" id="IPR012340">
    <property type="entry name" value="NA-bd_OB-fold"/>
</dbReference>
<feature type="compositionally biased region" description="Basic and acidic residues" evidence="1">
    <location>
        <begin position="648"/>
        <end position="658"/>
    </location>
</feature>
<feature type="domain" description="CSD" evidence="2">
    <location>
        <begin position="3"/>
        <end position="65"/>
    </location>
</feature>
<dbReference type="Pfam" id="PF00313">
    <property type="entry name" value="CSD"/>
    <property type="match status" value="2"/>
</dbReference>
<dbReference type="AlphaFoldDB" id="A0A813F6P4"/>
<evidence type="ECO:0000256" key="1">
    <source>
        <dbReference type="SAM" id="MobiDB-lite"/>
    </source>
</evidence>
<dbReference type="GO" id="GO:0003676">
    <property type="term" value="F:nucleic acid binding"/>
    <property type="evidence" value="ECO:0007669"/>
    <property type="project" value="InterPro"/>
</dbReference>
<evidence type="ECO:0000259" key="2">
    <source>
        <dbReference type="PROSITE" id="PS51857"/>
    </source>
</evidence>
<dbReference type="CDD" id="cd04458">
    <property type="entry name" value="CSP_CDS"/>
    <property type="match status" value="2"/>
</dbReference>
<reference evidence="3" key="1">
    <citation type="submission" date="2021-02" db="EMBL/GenBank/DDBJ databases">
        <authorList>
            <person name="Dougan E. K."/>
            <person name="Rhodes N."/>
            <person name="Thang M."/>
            <person name="Chan C."/>
        </authorList>
    </citation>
    <scope>NUCLEOTIDE SEQUENCE</scope>
</reference>
<dbReference type="SMART" id="SM00357">
    <property type="entry name" value="CSP"/>
    <property type="match status" value="4"/>
</dbReference>
<comment type="caution">
    <text evidence="3">The sequence shown here is derived from an EMBL/GenBank/DDBJ whole genome shotgun (WGS) entry which is preliminary data.</text>
</comment>
<sequence>MASFVGTVRSFNPHKGWGFIECAEAGSDVFLLKNDLNSFGVSKGDQVSFSVTQSDKGARAANVKVLTVGPDGQQSFFGELKSFNPSKGFGFISSPASESIFGKDCFVLSSEFGDHYPEQGMHVQFKAKVGERGPVASEVRVLDPPGGGYGGGKGYDGKGFPMMPFMPFGGKGFGGGKGFDFGGKGFGGKGFGGFDGGKGGNWSSNPKEEDVFFGTLKAVNSERGFGHVASDAITKMYGRDMFAHKTSIDEAHVSLGQSVSFNISDGPKGPHAVNIKAFDPESCGMVFVGQVKVFNDTKGWGFIESPAAKPIFMSDVFLHKNELNGKTVAAGDQVRLKGKRIIHRGHVYRPRVCEERVVVAGHEGAGDRIRVRLAVNRSTKLELLAIESSSLRFKHFRKAANLPFLRSVQYQRSPELYRGFSFPELFAFVHERLPVEMRFRLWRCSLQICVSSPVLAQLAEIPFALAAAAADAPPGAAELLQEALELGADPDAFARLSSMLPAVPEQGGKKKPVALGVSGLSLSQPKLLLTPAAAEAAESERRAELTALGINVDVWAPADVEVPRGMAPLHHRMRAAPRKPRGPRRGADAENMETLVPMPAPNAIPEAEAKKSKGEPAKPKALKPAEPEEVAEPASKKTRRVGKQVEAVSERLPLRQIR</sequence>
<dbReference type="PROSITE" id="PS51857">
    <property type="entry name" value="CSD_2"/>
    <property type="match status" value="3"/>
</dbReference>
<feature type="domain" description="CSD" evidence="2">
    <location>
        <begin position="211"/>
        <end position="277"/>
    </location>
</feature>
<dbReference type="InterPro" id="IPR050181">
    <property type="entry name" value="Cold_shock_domain"/>
</dbReference>
<dbReference type="InterPro" id="IPR002059">
    <property type="entry name" value="CSP_DNA-bd"/>
</dbReference>
<dbReference type="InterPro" id="IPR011129">
    <property type="entry name" value="CSD"/>
</dbReference>
<protein>
    <recommendedName>
        <fullName evidence="2">CSD domain-containing protein</fullName>
    </recommendedName>
</protein>